<dbReference type="OrthoDB" id="434972at2759"/>
<dbReference type="InterPro" id="IPR021858">
    <property type="entry name" value="Fun_TF"/>
</dbReference>
<comment type="subcellular location">
    <subcellularLocation>
        <location evidence="1">Nucleus</location>
    </subcellularLocation>
</comment>
<dbReference type="Proteomes" id="UP000054771">
    <property type="component" value="Unassembled WGS sequence"/>
</dbReference>
<keyword evidence="5" id="KW-0539">Nucleus</keyword>
<evidence type="ECO:0000256" key="6">
    <source>
        <dbReference type="SAM" id="MobiDB-lite"/>
    </source>
</evidence>
<keyword evidence="4" id="KW-0804">Transcription</keyword>
<dbReference type="SMART" id="SM00066">
    <property type="entry name" value="GAL4"/>
    <property type="match status" value="1"/>
</dbReference>
<sequence>MAISHAPAVPVSLGHTCEPQAPGRQGLDTGALVSRRPRASRSRGGCVSCKTRKKKCDELRPQCSDCRRLDLPCRWKSPSPRPASPRLRGSRSPPYLDVDAAFSPSAVSFDGSASAFFDEHGLSITTPTSWTENIILSRFDLALRVSANSHLHTDEDRSLFNHYLHIVSRALCRSEQTDENQFLTTLLPMAAASDMLTSVILVLSGSHWRRVHPPIWNRALKHQGRALAQVNQRLARADIAQDLETCATVLLLCLTELFDGTSKAWKWHLKAASALLQSPGMQTLDMTPEGAFCLQLFHYLDSMSTISRCRPPLLHKDCSLSDMTSSAFATALAASTSTSALESSISGVTPALLDLIGLVNLLASHRGARVDELSDLGFRTAAARVKALLDTWRGEYEKTEVSTSFIKRDTYHASTAFECAIRLRLHQIVEGYDPDHADVTSAVEQIKKAALAIPYGSPVEGSLLFPLVIAGASSRDVEWRMVAKERLMVMENTLGFGHVRRARQLLETVWGQEREWNWAAVRYTQFPGIVFV</sequence>
<dbReference type="GO" id="GO:0003677">
    <property type="term" value="F:DNA binding"/>
    <property type="evidence" value="ECO:0007669"/>
    <property type="project" value="UniProtKB-KW"/>
</dbReference>
<keyword evidence="3" id="KW-0238">DNA-binding</keyword>
<dbReference type="STRING" id="454130.A0A0U5GL02"/>
<dbReference type="Gene3D" id="4.10.240.10">
    <property type="entry name" value="Zn(2)-C6 fungal-type DNA-binding domain"/>
    <property type="match status" value="1"/>
</dbReference>
<dbReference type="GO" id="GO:0008270">
    <property type="term" value="F:zinc ion binding"/>
    <property type="evidence" value="ECO:0007669"/>
    <property type="project" value="InterPro"/>
</dbReference>
<dbReference type="OMA" id="RRVQTGC"/>
<evidence type="ECO:0000256" key="3">
    <source>
        <dbReference type="ARBA" id="ARBA00023125"/>
    </source>
</evidence>
<reference evidence="9" key="1">
    <citation type="journal article" date="2016" name="Genome Announc.">
        <title>Draft genome sequences of fungus Aspergillus calidoustus.</title>
        <authorList>
            <person name="Horn F."/>
            <person name="Linde J."/>
            <person name="Mattern D.J."/>
            <person name="Walther G."/>
            <person name="Guthke R."/>
            <person name="Scherlach K."/>
            <person name="Martin K."/>
            <person name="Brakhage A.A."/>
            <person name="Petzke L."/>
            <person name="Valiante V."/>
        </authorList>
    </citation>
    <scope>NUCLEOTIDE SEQUENCE [LARGE SCALE GENOMIC DNA]</scope>
    <source>
        <strain evidence="9">SF006504</strain>
    </source>
</reference>
<dbReference type="InterPro" id="IPR001138">
    <property type="entry name" value="Zn2Cys6_DnaBD"/>
</dbReference>
<dbReference type="GO" id="GO:0005634">
    <property type="term" value="C:nucleus"/>
    <property type="evidence" value="ECO:0007669"/>
    <property type="project" value="UniProtKB-SubCell"/>
</dbReference>
<dbReference type="PROSITE" id="PS00463">
    <property type="entry name" value="ZN2_CY6_FUNGAL_1"/>
    <property type="match status" value="1"/>
</dbReference>
<dbReference type="InterPro" id="IPR036864">
    <property type="entry name" value="Zn2-C6_fun-type_DNA-bd_sf"/>
</dbReference>
<keyword evidence="9" id="KW-1185">Reference proteome</keyword>
<dbReference type="SUPFAM" id="SSF57701">
    <property type="entry name" value="Zn2/Cys6 DNA-binding domain"/>
    <property type="match status" value="1"/>
</dbReference>
<feature type="domain" description="Zn(2)-C6 fungal-type" evidence="7">
    <location>
        <begin position="45"/>
        <end position="75"/>
    </location>
</feature>
<gene>
    <name evidence="8" type="ORF">ASPCAL14740</name>
</gene>
<evidence type="ECO:0000256" key="5">
    <source>
        <dbReference type="ARBA" id="ARBA00023242"/>
    </source>
</evidence>
<evidence type="ECO:0000256" key="2">
    <source>
        <dbReference type="ARBA" id="ARBA00023015"/>
    </source>
</evidence>
<evidence type="ECO:0000259" key="7">
    <source>
        <dbReference type="PROSITE" id="PS50048"/>
    </source>
</evidence>
<dbReference type="Pfam" id="PF00172">
    <property type="entry name" value="Zn_clus"/>
    <property type="match status" value="1"/>
</dbReference>
<dbReference type="PROSITE" id="PS50048">
    <property type="entry name" value="ZN2_CY6_FUNGAL_2"/>
    <property type="match status" value="1"/>
</dbReference>
<evidence type="ECO:0000313" key="8">
    <source>
        <dbReference type="EMBL" id="CEL11640.1"/>
    </source>
</evidence>
<evidence type="ECO:0000256" key="1">
    <source>
        <dbReference type="ARBA" id="ARBA00004123"/>
    </source>
</evidence>
<dbReference type="GO" id="GO:0000981">
    <property type="term" value="F:DNA-binding transcription factor activity, RNA polymerase II-specific"/>
    <property type="evidence" value="ECO:0007669"/>
    <property type="project" value="InterPro"/>
</dbReference>
<evidence type="ECO:0000313" key="9">
    <source>
        <dbReference type="Proteomes" id="UP000054771"/>
    </source>
</evidence>
<keyword evidence="2" id="KW-0805">Transcription regulation</keyword>
<organism evidence="8 9">
    <name type="scientific">Aspergillus calidoustus</name>
    <dbReference type="NCBI Taxonomy" id="454130"/>
    <lineage>
        <taxon>Eukaryota</taxon>
        <taxon>Fungi</taxon>
        <taxon>Dikarya</taxon>
        <taxon>Ascomycota</taxon>
        <taxon>Pezizomycotina</taxon>
        <taxon>Eurotiomycetes</taxon>
        <taxon>Eurotiomycetidae</taxon>
        <taxon>Eurotiales</taxon>
        <taxon>Aspergillaceae</taxon>
        <taxon>Aspergillus</taxon>
        <taxon>Aspergillus subgen. Nidulantes</taxon>
    </lineage>
</organism>
<protein>
    <submittedName>
        <fullName evidence="8">Putative Permease of the major facilitator superfamily</fullName>
    </submittedName>
</protein>
<accession>A0A0U5GL02</accession>
<dbReference type="AlphaFoldDB" id="A0A0U5GL02"/>
<proteinExistence type="predicted"/>
<name>A0A0U5GL02_ASPCI</name>
<dbReference type="EMBL" id="CDMC01000029">
    <property type="protein sequence ID" value="CEL11640.1"/>
    <property type="molecule type" value="Genomic_DNA"/>
</dbReference>
<dbReference type="Pfam" id="PF11951">
    <property type="entry name" value="Fungal_trans_2"/>
    <property type="match status" value="1"/>
</dbReference>
<dbReference type="PANTHER" id="PTHR37534:SF46">
    <property type="entry name" value="ZN(II)2CYS6 TRANSCRIPTION FACTOR (EUROFUNG)"/>
    <property type="match status" value="1"/>
</dbReference>
<dbReference type="PANTHER" id="PTHR37534">
    <property type="entry name" value="TRANSCRIPTIONAL ACTIVATOR PROTEIN UGA3"/>
    <property type="match status" value="1"/>
</dbReference>
<feature type="region of interest" description="Disordered" evidence="6">
    <location>
        <begin position="1"/>
        <end position="46"/>
    </location>
</feature>
<evidence type="ECO:0000256" key="4">
    <source>
        <dbReference type="ARBA" id="ARBA00023163"/>
    </source>
</evidence>
<dbReference type="CDD" id="cd00067">
    <property type="entry name" value="GAL4"/>
    <property type="match status" value="1"/>
</dbReference>